<dbReference type="Pfam" id="PF08320">
    <property type="entry name" value="PIG-X"/>
    <property type="match status" value="1"/>
</dbReference>
<protein>
    <recommendedName>
        <fullName evidence="10">Phosphatidylinositol-glycan biosynthesis class X protein</fullName>
    </recommendedName>
</protein>
<dbReference type="GO" id="GO:0005789">
    <property type="term" value="C:endoplasmic reticulum membrane"/>
    <property type="evidence" value="ECO:0007669"/>
    <property type="project" value="UniProtKB-SubCell"/>
</dbReference>
<comment type="subcellular location">
    <subcellularLocation>
        <location evidence="1 10">Endoplasmic reticulum membrane</location>
        <topology evidence="1 10">Single-pass membrane protein</topology>
    </subcellularLocation>
</comment>
<evidence type="ECO:0000256" key="1">
    <source>
        <dbReference type="ARBA" id="ARBA00004389"/>
    </source>
</evidence>
<evidence type="ECO:0000256" key="3">
    <source>
        <dbReference type="ARBA" id="ARBA00010345"/>
    </source>
</evidence>
<proteinExistence type="inferred from homology"/>
<keyword evidence="5 10" id="KW-0812">Transmembrane</keyword>
<evidence type="ECO:0000256" key="10">
    <source>
        <dbReference type="RuleBase" id="RU366056"/>
    </source>
</evidence>
<dbReference type="PANTHER" id="PTHR28650:SF1">
    <property type="entry name" value="PHOSPHATIDYLINOSITOL-GLYCAN BIOSYNTHESIS CLASS X PROTEIN"/>
    <property type="match status" value="1"/>
</dbReference>
<keyword evidence="7 10" id="KW-1133">Transmembrane helix</keyword>
<comment type="pathway">
    <text evidence="2 10">Glycolipid biosynthesis; glycosylphosphatidylinositol-anchor biosynthesis.</text>
</comment>
<dbReference type="PANTHER" id="PTHR28650">
    <property type="entry name" value="PHOSPHATIDYLINOSITOL-GLYCAN BIOSYNTHESIS CLASS X PROTEIN"/>
    <property type="match status" value="1"/>
</dbReference>
<dbReference type="CTD" id="54965"/>
<evidence type="ECO:0000256" key="4">
    <source>
        <dbReference type="ARBA" id="ARBA00022502"/>
    </source>
</evidence>
<keyword evidence="11" id="KW-1185">Reference proteome</keyword>
<dbReference type="SMART" id="SM00780">
    <property type="entry name" value="PIG-X"/>
    <property type="match status" value="1"/>
</dbReference>
<evidence type="ECO:0000256" key="6">
    <source>
        <dbReference type="ARBA" id="ARBA00022824"/>
    </source>
</evidence>
<evidence type="ECO:0000313" key="12">
    <source>
        <dbReference type="RefSeq" id="XP_023560532.1"/>
    </source>
</evidence>
<keyword evidence="9" id="KW-0325">Glycoprotein</keyword>
<dbReference type="AlphaFoldDB" id="A0A6P6DKE4"/>
<dbReference type="Proteomes" id="UP000515203">
    <property type="component" value="Unplaced"/>
</dbReference>
<dbReference type="RefSeq" id="XP_023560532.1">
    <property type="nucleotide sequence ID" value="XM_023704764.1"/>
</dbReference>
<keyword evidence="6 10" id="KW-0256">Endoplasmic reticulum</keyword>
<name>A0A6P6DKE4_OCTDE</name>
<dbReference type="GO" id="GO:0006506">
    <property type="term" value="P:GPI anchor biosynthetic process"/>
    <property type="evidence" value="ECO:0007669"/>
    <property type="project" value="UniProtKB-UniPathway"/>
</dbReference>
<evidence type="ECO:0000256" key="5">
    <source>
        <dbReference type="ARBA" id="ARBA00022692"/>
    </source>
</evidence>
<dbReference type="InterPro" id="IPR040039">
    <property type="entry name" value="PIGX"/>
</dbReference>
<evidence type="ECO:0000256" key="2">
    <source>
        <dbReference type="ARBA" id="ARBA00004687"/>
    </source>
</evidence>
<evidence type="ECO:0000313" key="11">
    <source>
        <dbReference type="Proteomes" id="UP000515203"/>
    </source>
</evidence>
<evidence type="ECO:0000256" key="8">
    <source>
        <dbReference type="ARBA" id="ARBA00023136"/>
    </source>
</evidence>
<keyword evidence="8 10" id="KW-0472">Membrane</keyword>
<gene>
    <name evidence="12" type="primary">Pigx</name>
</gene>
<feature type="transmembrane region" description="Helical" evidence="10">
    <location>
        <begin position="276"/>
        <end position="303"/>
    </location>
</feature>
<dbReference type="UniPathway" id="UPA00196"/>
<keyword evidence="4 10" id="KW-0337">GPI-anchor biosynthesis</keyword>
<accession>A0A6P6DKE4</accession>
<comment type="function">
    <text evidence="10">Stabilizing subunit of the glycosylphosphatidylinositol-mannosyltransferase I complex which catalyzes the transfer of the first mannose, via an alpha-1,4 bond from a dolichol-phosphate-mannose (Dol-P-Man) to the glucosaminyl acyl phosphatidylinositol (GlcN-(acyl)PI) intermediate to generate alpha-D-Man-(1-&gt;4)-alpha-D-GlcN-(1-&gt;6)-(1-radyl,2-acyl-sn-glycero-3-phospho)-2-acyl-inositol and participates in the sixth step of the glycosylphosphatidylinositol-anchor biosynthesis. Probably acts by stabilizing the mannosyltransferase PIGM.</text>
</comment>
<reference evidence="12" key="1">
    <citation type="submission" date="2025-08" db="UniProtKB">
        <authorList>
            <consortium name="RefSeq"/>
        </authorList>
    </citation>
    <scope>IDENTIFICATION</scope>
</reference>
<dbReference type="OrthoDB" id="5546453at2759"/>
<dbReference type="GeneID" id="101563491"/>
<comment type="similarity">
    <text evidence="3 10">Belongs to the PIGX family.</text>
</comment>
<evidence type="ECO:0000256" key="9">
    <source>
        <dbReference type="ARBA" id="ARBA00023180"/>
    </source>
</evidence>
<dbReference type="InParanoid" id="A0A6P6DKE4"/>
<dbReference type="FunCoup" id="A0A6P6DKE4">
    <property type="interactions" value="118"/>
</dbReference>
<organism evidence="11 12">
    <name type="scientific">Octodon degus</name>
    <name type="common">Degu</name>
    <name type="synonym">Sciurus degus</name>
    <dbReference type="NCBI Taxonomy" id="10160"/>
    <lineage>
        <taxon>Eukaryota</taxon>
        <taxon>Metazoa</taxon>
        <taxon>Chordata</taxon>
        <taxon>Craniata</taxon>
        <taxon>Vertebrata</taxon>
        <taxon>Euteleostomi</taxon>
        <taxon>Mammalia</taxon>
        <taxon>Eutheria</taxon>
        <taxon>Euarchontoglires</taxon>
        <taxon>Glires</taxon>
        <taxon>Rodentia</taxon>
        <taxon>Hystricomorpha</taxon>
        <taxon>Octodontidae</taxon>
        <taxon>Octodon</taxon>
    </lineage>
</organism>
<evidence type="ECO:0000256" key="7">
    <source>
        <dbReference type="ARBA" id="ARBA00022989"/>
    </source>
</evidence>
<sequence length="310" mass="33505">MLGCLFMGAGAVEKAGPWHDLGPKSVRARSRGGAGLGRLPLASQLVPHALCGRPVSGVLAALALAGLLVAAAGLRGALTAGFSDAPSSSGTRATCPEIILRQEVLKDGFHRDLLIKVKFGESIKDLKTCRLLIKQSIPAGLFVDPYELASMQEKNITEVSLCSAGWSQTRKRLSGGSIIAFGYVKDLSWNKSGFIEDTPVHYRYHRPHSEDAETLIVVSNPDLLMSCDQEFPVLKCWAQSETEAPCALRSQDICQWSSLQYRQVQKNVMLRVPVGLTIHTSIVCSVTLLLTVLCSTLILIAVFKYGNISL</sequence>
<dbReference type="InterPro" id="IPR013233">
    <property type="entry name" value="PIG-X/PBN1"/>
</dbReference>